<keyword evidence="1" id="KW-1133">Transmembrane helix</keyword>
<dbReference type="EMBL" id="MGFG01000019">
    <property type="protein sequence ID" value="OGM01063.1"/>
    <property type="molecule type" value="Genomic_DNA"/>
</dbReference>
<dbReference type="AlphaFoldDB" id="A0A1F7WE46"/>
<feature type="transmembrane region" description="Helical" evidence="1">
    <location>
        <begin position="77"/>
        <end position="96"/>
    </location>
</feature>
<organism evidence="2 3">
    <name type="scientific">Candidatus Uhrbacteria bacterium RIFOXYC2_FULL_47_19</name>
    <dbReference type="NCBI Taxonomy" id="1802424"/>
    <lineage>
        <taxon>Bacteria</taxon>
        <taxon>Candidatus Uhriibacteriota</taxon>
    </lineage>
</organism>
<comment type="caution">
    <text evidence="2">The sequence shown here is derived from an EMBL/GenBank/DDBJ whole genome shotgun (WGS) entry which is preliminary data.</text>
</comment>
<sequence length="148" mass="16049">MKIESYLKAAPWLSLAGVLFAGYLTGIKLFGGACAFNESCPTLWGLPSCAYGFVIFSLLFLVSLYANLKKVRTGWPIKINLALSGFGILFAGWFAVPEIISILSGGPFYTLGLPTCVYGLVFYILIFVVTTVAWNGHRKSEVSPVVLP</sequence>
<evidence type="ECO:0000313" key="2">
    <source>
        <dbReference type="EMBL" id="OGM01063.1"/>
    </source>
</evidence>
<evidence type="ECO:0000256" key="1">
    <source>
        <dbReference type="SAM" id="Phobius"/>
    </source>
</evidence>
<name>A0A1F7WE46_9BACT</name>
<protein>
    <recommendedName>
        <fullName evidence="4">Vitamin K epoxide reductase domain-containing protein</fullName>
    </recommendedName>
</protein>
<evidence type="ECO:0008006" key="4">
    <source>
        <dbReference type="Google" id="ProtNLM"/>
    </source>
</evidence>
<feature type="transmembrane region" description="Helical" evidence="1">
    <location>
        <begin position="43"/>
        <end position="65"/>
    </location>
</feature>
<feature type="transmembrane region" description="Helical" evidence="1">
    <location>
        <begin position="108"/>
        <end position="134"/>
    </location>
</feature>
<evidence type="ECO:0000313" key="3">
    <source>
        <dbReference type="Proteomes" id="UP000176988"/>
    </source>
</evidence>
<reference evidence="2 3" key="1">
    <citation type="journal article" date="2016" name="Nat. Commun.">
        <title>Thousands of microbial genomes shed light on interconnected biogeochemical processes in an aquifer system.</title>
        <authorList>
            <person name="Anantharaman K."/>
            <person name="Brown C.T."/>
            <person name="Hug L.A."/>
            <person name="Sharon I."/>
            <person name="Castelle C.J."/>
            <person name="Probst A.J."/>
            <person name="Thomas B.C."/>
            <person name="Singh A."/>
            <person name="Wilkins M.J."/>
            <person name="Karaoz U."/>
            <person name="Brodie E.L."/>
            <person name="Williams K.H."/>
            <person name="Hubbard S.S."/>
            <person name="Banfield J.F."/>
        </authorList>
    </citation>
    <scope>NUCLEOTIDE SEQUENCE [LARGE SCALE GENOMIC DNA]</scope>
</reference>
<accession>A0A1F7WE46</accession>
<keyword evidence="1" id="KW-0472">Membrane</keyword>
<keyword evidence="1" id="KW-0812">Transmembrane</keyword>
<proteinExistence type="predicted"/>
<gene>
    <name evidence="2" type="ORF">A2480_02830</name>
</gene>
<dbReference type="Proteomes" id="UP000176988">
    <property type="component" value="Unassembled WGS sequence"/>
</dbReference>
<dbReference type="STRING" id="1802424.A2480_02830"/>
<feature type="transmembrane region" description="Helical" evidence="1">
    <location>
        <begin position="12"/>
        <end position="31"/>
    </location>
</feature>